<dbReference type="Proteomes" id="UP001055072">
    <property type="component" value="Unassembled WGS sequence"/>
</dbReference>
<name>A0ACB8U4D6_9APHY</name>
<evidence type="ECO:0000313" key="1">
    <source>
        <dbReference type="EMBL" id="KAI0089242.1"/>
    </source>
</evidence>
<reference evidence="1" key="1">
    <citation type="journal article" date="2021" name="Environ. Microbiol.">
        <title>Gene family expansions and transcriptome signatures uncover fungal adaptations to wood decay.</title>
        <authorList>
            <person name="Hage H."/>
            <person name="Miyauchi S."/>
            <person name="Viragh M."/>
            <person name="Drula E."/>
            <person name="Min B."/>
            <person name="Chaduli D."/>
            <person name="Navarro D."/>
            <person name="Favel A."/>
            <person name="Norest M."/>
            <person name="Lesage-Meessen L."/>
            <person name="Balint B."/>
            <person name="Merenyi Z."/>
            <person name="de Eugenio L."/>
            <person name="Morin E."/>
            <person name="Martinez A.T."/>
            <person name="Baldrian P."/>
            <person name="Stursova M."/>
            <person name="Martinez M.J."/>
            <person name="Novotny C."/>
            <person name="Magnuson J.K."/>
            <person name="Spatafora J.W."/>
            <person name="Maurice S."/>
            <person name="Pangilinan J."/>
            <person name="Andreopoulos W."/>
            <person name="LaButti K."/>
            <person name="Hundley H."/>
            <person name="Na H."/>
            <person name="Kuo A."/>
            <person name="Barry K."/>
            <person name="Lipzen A."/>
            <person name="Henrissat B."/>
            <person name="Riley R."/>
            <person name="Ahrendt S."/>
            <person name="Nagy L.G."/>
            <person name="Grigoriev I.V."/>
            <person name="Martin F."/>
            <person name="Rosso M.N."/>
        </authorList>
    </citation>
    <scope>NUCLEOTIDE SEQUENCE</scope>
    <source>
        <strain evidence="1">CBS 384.51</strain>
    </source>
</reference>
<proteinExistence type="predicted"/>
<dbReference type="EMBL" id="MU274911">
    <property type="protein sequence ID" value="KAI0089242.1"/>
    <property type="molecule type" value="Genomic_DNA"/>
</dbReference>
<sequence length="773" mass="82674">MDSPPSSPLQSPSTSTRSKTRGEHRRSHKDNKDKASLASTSKELVRLLVHEEQESQELRNTLHDLTERLKDETQRADNAEQKARDLAVRFKEAHDGRISAKQEAARVSEELRLYKLQLENAQREIVRAQELLDAVEAQRNEAEEAAARARSTARKLKEEKVVQLARDQGRIEGIKEGLERGKGLGYEEGRAEGYARGRTAAAKEFVQRGYVQKNGYMSPGTDDAGVRSVPSAPPTPPSDSPPARGQQPLPQSEPIQIQPPLSTTPPGPPPSVFNLPSSPQHVPVDYPPEGFIPVIDPDQRIRLPPPNELAPAPYLPGNSPTPAQAQPIPDPARESPALMIPPPIDRTDNYSDTDSIITPTGVRHRRPLRRRKSDDSASTTFSQFDLIGPPSANSARGNYGSTRPNVLSAIVEERSPSVAPSSYALSQTASPVLPIPPPMTMPTPQASVPISQDYERMQTPQHDYYTRPGSRSSPGSTPVNSPPRVQERPSPKGSVMSATSYHITVEPPSRPESSRSGIAYTQDGLLTANAAENPPPVASPQISISQPASAQPTTLQNGQLPPGFVVAGPPAQSPRVDPMQSPRHVPERPPTAPSAPPVDSSPIYQFYAPPSGGSSTPQQTPTPVVIPPPSSAHPRRYSRSALTKDTSSESDDENAAVSSQISSSSMDSFTTPPDRRKSLAPPPYAVAPAPPNVIYPVPVPRSVGSASTARAPLPGSPSTTTAAKVPLPPSSIGSPRSSYTRVSRSGGPLHPDLTGRSSQSTPPVVIPPGAGRG</sequence>
<keyword evidence="2" id="KW-1185">Reference proteome</keyword>
<organism evidence="1 2">
    <name type="scientific">Irpex rosettiformis</name>
    <dbReference type="NCBI Taxonomy" id="378272"/>
    <lineage>
        <taxon>Eukaryota</taxon>
        <taxon>Fungi</taxon>
        <taxon>Dikarya</taxon>
        <taxon>Basidiomycota</taxon>
        <taxon>Agaricomycotina</taxon>
        <taxon>Agaricomycetes</taxon>
        <taxon>Polyporales</taxon>
        <taxon>Irpicaceae</taxon>
        <taxon>Irpex</taxon>
    </lineage>
</organism>
<protein>
    <submittedName>
        <fullName evidence="1">Uncharacterized protein</fullName>
    </submittedName>
</protein>
<comment type="caution">
    <text evidence="1">The sequence shown here is derived from an EMBL/GenBank/DDBJ whole genome shotgun (WGS) entry which is preliminary data.</text>
</comment>
<accession>A0ACB8U4D6</accession>
<evidence type="ECO:0000313" key="2">
    <source>
        <dbReference type="Proteomes" id="UP001055072"/>
    </source>
</evidence>
<gene>
    <name evidence="1" type="ORF">BDY19DRAFT_993459</name>
</gene>